<keyword evidence="3" id="KW-1185">Reference proteome</keyword>
<gene>
    <name evidence="2" type="ORF">KC19_VG236100</name>
</gene>
<reference evidence="2" key="1">
    <citation type="submission" date="2020-06" db="EMBL/GenBank/DDBJ databases">
        <title>WGS assembly of Ceratodon purpureus strain R40.</title>
        <authorList>
            <person name="Carey S.B."/>
            <person name="Jenkins J."/>
            <person name="Shu S."/>
            <person name="Lovell J.T."/>
            <person name="Sreedasyam A."/>
            <person name="Maumus F."/>
            <person name="Tiley G.P."/>
            <person name="Fernandez-Pozo N."/>
            <person name="Barry K."/>
            <person name="Chen C."/>
            <person name="Wang M."/>
            <person name="Lipzen A."/>
            <person name="Daum C."/>
            <person name="Saski C.A."/>
            <person name="Payton A.C."/>
            <person name="Mcbreen J.C."/>
            <person name="Conrad R.E."/>
            <person name="Kollar L.M."/>
            <person name="Olsson S."/>
            <person name="Huttunen S."/>
            <person name="Landis J.B."/>
            <person name="Wickett N.J."/>
            <person name="Johnson M.G."/>
            <person name="Rensing S.A."/>
            <person name="Grimwood J."/>
            <person name="Schmutz J."/>
            <person name="Mcdaniel S.F."/>
        </authorList>
    </citation>
    <scope>NUCLEOTIDE SEQUENCE</scope>
    <source>
        <strain evidence="2">R40</strain>
    </source>
</reference>
<feature type="region of interest" description="Disordered" evidence="1">
    <location>
        <begin position="19"/>
        <end position="62"/>
    </location>
</feature>
<feature type="compositionally biased region" description="Polar residues" evidence="1">
    <location>
        <begin position="37"/>
        <end position="54"/>
    </location>
</feature>
<dbReference type="InterPro" id="IPR012337">
    <property type="entry name" value="RNaseH-like_sf"/>
</dbReference>
<dbReference type="PANTHER" id="PTHR46880:SF5">
    <property type="entry name" value="DUF4371 DOMAIN-CONTAINING PROTEIN"/>
    <property type="match status" value="1"/>
</dbReference>
<organism evidence="2 3">
    <name type="scientific">Ceratodon purpureus</name>
    <name type="common">Fire moss</name>
    <name type="synonym">Dicranum purpureum</name>
    <dbReference type="NCBI Taxonomy" id="3225"/>
    <lineage>
        <taxon>Eukaryota</taxon>
        <taxon>Viridiplantae</taxon>
        <taxon>Streptophyta</taxon>
        <taxon>Embryophyta</taxon>
        <taxon>Bryophyta</taxon>
        <taxon>Bryophytina</taxon>
        <taxon>Bryopsida</taxon>
        <taxon>Dicranidae</taxon>
        <taxon>Pseudoditrichales</taxon>
        <taxon>Ditrichaceae</taxon>
        <taxon>Ceratodon</taxon>
    </lineage>
</organism>
<evidence type="ECO:0000313" key="3">
    <source>
        <dbReference type="Proteomes" id="UP000822688"/>
    </source>
</evidence>
<dbReference type="PANTHER" id="PTHR46880">
    <property type="entry name" value="RAS-ASSOCIATING DOMAIN-CONTAINING PROTEIN"/>
    <property type="match status" value="1"/>
</dbReference>
<evidence type="ECO:0008006" key="4">
    <source>
        <dbReference type="Google" id="ProtNLM"/>
    </source>
</evidence>
<evidence type="ECO:0000256" key="1">
    <source>
        <dbReference type="SAM" id="MobiDB-lite"/>
    </source>
</evidence>
<protein>
    <recommendedName>
        <fullName evidence="4">HAT C-terminal dimerisation domain-containing protein</fullName>
    </recommendedName>
</protein>
<dbReference type="EMBL" id="CM026426">
    <property type="protein sequence ID" value="KAG0574126.1"/>
    <property type="molecule type" value="Genomic_DNA"/>
</dbReference>
<dbReference type="SUPFAM" id="SSF53098">
    <property type="entry name" value="Ribonuclease H-like"/>
    <property type="match status" value="1"/>
</dbReference>
<proteinExistence type="predicted"/>
<sequence>MVKVGSALFRYFNRLPGIESSSSSSGLTPPAVLSGSLGESTPHSVPESSASQGKRYSVCESPRKRKASDHACKRRRSNPAVTLLNEDAERDHLCSTPPSPVSCIEVIALSSDVSLQTTHSTNTVESFEEATVRKGKKDYDATRKFQDTWSAKLPWAELYRGSDGLYESVKCMVCSQITGKPKILGPKWDTLVKHSGKRKATKNMAMGIKKGQWYMAKNYKHLRFERLYAARNTATVAQQLAVVKGERARKRLQFATVLHTLSEGRPMLEYAALLPLLSFLDVPKLPRKHWSDSAGWGLAECLWSQVQMKTKAVMAKARFFSVTCDEVTTLDTQSWISIHGYICENWERKPLLLSLERVTDGGGSDNLTAVIIAALKNGAGFKETELVSRLASFGADGVSTFQGKKNGVLKQLKNNFAPRMLGIHCMAHRTNLAVKTLSALPVVERIEDMLMSLHAFFAKSPKRHLEFVKLAELMHSKGLKILKNIKTRWISMLSPAVRVMSEYRPLIVKMYLDSAKPVQDVLAAKVKVDKKLMEIAKKNLDHLTDIQILLGLAGLLPLLKTIHSLMQFAQSRDVFVCDYVSAIQMCIADVHSLYLDEQAAFTQDVFFDFKGLVHVRHDAIPMSWVQGSFDLNSDSVDVLHFTPSGHSIPAIYRAVGTPSAVSVTRAVYAQIVDDVKIMCNGAAKQLICELEGRFPSSSLMDAFGFCYPQYWLREGAEGDFDRHLAVIKEHYGLVKTYALLKKDKADLSNSLESEISIGASTVPDPNTAKGKEALPVLSIAKLDEQASLFKIAMRANCEAAMQGDLPLNPLTRLWRRIEANALLRHKLSEYLKVVDLAVVTVLGSVEDERTFSTLSFMKNKLRNRLSTHLPLVVGMHAQEFYGLEDFPYDAAYDEWKSSVRKGD</sequence>
<comment type="caution">
    <text evidence="2">The sequence shown here is derived from an EMBL/GenBank/DDBJ whole genome shotgun (WGS) entry which is preliminary data.</text>
</comment>
<dbReference type="Proteomes" id="UP000822688">
    <property type="component" value="Chromosome V"/>
</dbReference>
<accession>A0A8T0HTF4</accession>
<name>A0A8T0HTF4_CERPU</name>
<evidence type="ECO:0000313" key="2">
    <source>
        <dbReference type="EMBL" id="KAG0574126.1"/>
    </source>
</evidence>
<dbReference type="AlphaFoldDB" id="A0A8T0HTF4"/>